<protein>
    <recommendedName>
        <fullName evidence="4">PepSY domain-containing protein</fullName>
    </recommendedName>
</protein>
<evidence type="ECO:0000256" key="1">
    <source>
        <dbReference type="SAM" id="MobiDB-lite"/>
    </source>
</evidence>
<feature type="compositionally biased region" description="Basic and acidic residues" evidence="1">
    <location>
        <begin position="24"/>
        <end position="64"/>
    </location>
</feature>
<evidence type="ECO:0000313" key="2">
    <source>
        <dbReference type="EMBL" id="MFC4871805.1"/>
    </source>
</evidence>
<accession>A0ABV9T0I7</accession>
<keyword evidence="3" id="KW-1185">Reference proteome</keyword>
<organism evidence="2 3">
    <name type="scientific">Negadavirga shengliensis</name>
    <dbReference type="NCBI Taxonomy" id="1389218"/>
    <lineage>
        <taxon>Bacteria</taxon>
        <taxon>Pseudomonadati</taxon>
        <taxon>Bacteroidota</taxon>
        <taxon>Cytophagia</taxon>
        <taxon>Cytophagales</taxon>
        <taxon>Cyclobacteriaceae</taxon>
        <taxon>Negadavirga</taxon>
    </lineage>
</organism>
<evidence type="ECO:0008006" key="4">
    <source>
        <dbReference type="Google" id="ProtNLM"/>
    </source>
</evidence>
<dbReference type="Proteomes" id="UP001595818">
    <property type="component" value="Unassembled WGS sequence"/>
</dbReference>
<sequence>MKTTLYLLALSGACLLFSCENRRHDTERDGDPIHNDRNIDRGADTLDRQMDRRDTTPGTMDDRGGALNDRGVPSEGINDHNALRNMPRDAREKINRDAEEKERELVDGRAVDHGNVNHYELTFLEKDGNQIKVMYDETGEAVGD</sequence>
<comment type="caution">
    <text evidence="2">The sequence shown here is derived from an EMBL/GenBank/DDBJ whole genome shotgun (WGS) entry which is preliminary data.</text>
</comment>
<feature type="region of interest" description="Disordered" evidence="1">
    <location>
        <begin position="24"/>
        <end position="91"/>
    </location>
</feature>
<feature type="compositionally biased region" description="Basic and acidic residues" evidence="1">
    <location>
        <begin position="77"/>
        <end position="91"/>
    </location>
</feature>
<reference evidence="3" key="1">
    <citation type="journal article" date="2019" name="Int. J. Syst. Evol. Microbiol.">
        <title>The Global Catalogue of Microorganisms (GCM) 10K type strain sequencing project: providing services to taxonomists for standard genome sequencing and annotation.</title>
        <authorList>
            <consortium name="The Broad Institute Genomics Platform"/>
            <consortium name="The Broad Institute Genome Sequencing Center for Infectious Disease"/>
            <person name="Wu L."/>
            <person name="Ma J."/>
        </authorList>
    </citation>
    <scope>NUCLEOTIDE SEQUENCE [LARGE SCALE GENOMIC DNA]</scope>
    <source>
        <strain evidence="3">CGMCC 4.7466</strain>
    </source>
</reference>
<gene>
    <name evidence="2" type="ORF">ACFPFU_08920</name>
</gene>
<name>A0ABV9T0I7_9BACT</name>
<dbReference type="RefSeq" id="WP_377063621.1">
    <property type="nucleotide sequence ID" value="NZ_JBHSJJ010000004.1"/>
</dbReference>
<proteinExistence type="predicted"/>
<dbReference type="PROSITE" id="PS51257">
    <property type="entry name" value="PROKAR_LIPOPROTEIN"/>
    <property type="match status" value="1"/>
</dbReference>
<evidence type="ECO:0000313" key="3">
    <source>
        <dbReference type="Proteomes" id="UP001595818"/>
    </source>
</evidence>
<dbReference type="EMBL" id="JBHSJJ010000004">
    <property type="protein sequence ID" value="MFC4871805.1"/>
    <property type="molecule type" value="Genomic_DNA"/>
</dbReference>